<feature type="region of interest" description="Disordered" evidence="9">
    <location>
        <begin position="54"/>
        <end position="120"/>
    </location>
</feature>
<dbReference type="GeneID" id="108905965"/>
<dbReference type="Pfam" id="PF25450">
    <property type="entry name" value="Rab11-FIP3"/>
    <property type="match status" value="1"/>
</dbReference>
<dbReference type="EMBL" id="GALX01005881">
    <property type="protein sequence ID" value="JAB62585.1"/>
    <property type="molecule type" value="Transcribed_RNA"/>
</dbReference>
<dbReference type="SUPFAM" id="SSF57997">
    <property type="entry name" value="Tropomyosin"/>
    <property type="match status" value="1"/>
</dbReference>
<keyword evidence="5" id="KW-0967">Endosome</keyword>
<organism evidence="11">
    <name type="scientific">Anoplophora glabripennis</name>
    <name type="common">Asian longhorn beetle</name>
    <name type="synonym">Anoplophora nobilis</name>
    <dbReference type="NCBI Taxonomy" id="217634"/>
    <lineage>
        <taxon>Eukaryota</taxon>
        <taxon>Metazoa</taxon>
        <taxon>Ecdysozoa</taxon>
        <taxon>Arthropoda</taxon>
        <taxon>Hexapoda</taxon>
        <taxon>Insecta</taxon>
        <taxon>Pterygota</taxon>
        <taxon>Neoptera</taxon>
        <taxon>Endopterygota</taxon>
        <taxon>Coleoptera</taxon>
        <taxon>Polyphaga</taxon>
        <taxon>Cucujiformia</taxon>
        <taxon>Chrysomeloidea</taxon>
        <taxon>Cerambycidae</taxon>
        <taxon>Lamiinae</taxon>
        <taxon>Lamiini</taxon>
        <taxon>Anoplophora</taxon>
    </lineage>
</organism>
<dbReference type="PROSITE" id="PS51511">
    <property type="entry name" value="FIP_RBD"/>
    <property type="match status" value="1"/>
</dbReference>
<dbReference type="GO" id="GO:0032465">
    <property type="term" value="P:regulation of cytokinesis"/>
    <property type="evidence" value="ECO:0007669"/>
    <property type="project" value="TreeGrafter"/>
</dbReference>
<dbReference type="InterPro" id="IPR051977">
    <property type="entry name" value="Rab11-interacting_regulator"/>
</dbReference>
<keyword evidence="4" id="KW-0813">Transport</keyword>
<feature type="non-terminal residue" evidence="11">
    <location>
        <position position="426"/>
    </location>
</feature>
<evidence type="ECO:0000256" key="3">
    <source>
        <dbReference type="ARBA" id="ARBA00004654"/>
    </source>
</evidence>
<keyword evidence="7" id="KW-0472">Membrane</keyword>
<reference evidence="11" key="1">
    <citation type="submission" date="2013-07" db="EMBL/GenBank/DDBJ databases">
        <title>Midgut Transcriptome Profiling of Anoplphora glabripennis, a Lignocellulose Degrading, Wood-Boring Cerambycid.</title>
        <authorList>
            <person name="Scully E.D."/>
            <person name="Hoover K."/>
            <person name="Carlson J.E."/>
            <person name="Tien M."/>
            <person name="Geib S.M."/>
        </authorList>
    </citation>
    <scope>NUCLEOTIDE SEQUENCE</scope>
</reference>
<feature type="compositionally biased region" description="Polar residues" evidence="9">
    <location>
        <begin position="63"/>
        <end position="90"/>
    </location>
</feature>
<dbReference type="InterPro" id="IPR019018">
    <property type="entry name" value="Rab-bd_FIP-RBD"/>
</dbReference>
<proteinExistence type="predicted"/>
<dbReference type="InterPro" id="IPR057316">
    <property type="entry name" value="Rab11-FIP3/4_dom"/>
</dbReference>
<evidence type="ECO:0000256" key="9">
    <source>
        <dbReference type="SAM" id="MobiDB-lite"/>
    </source>
</evidence>
<evidence type="ECO:0000256" key="5">
    <source>
        <dbReference type="ARBA" id="ARBA00022753"/>
    </source>
</evidence>
<dbReference type="AlphaFoldDB" id="V5FY36"/>
<evidence type="ECO:0000256" key="6">
    <source>
        <dbReference type="ARBA" id="ARBA00023054"/>
    </source>
</evidence>
<feature type="domain" description="FIP-RBD" evidence="10">
    <location>
        <begin position="380"/>
        <end position="426"/>
    </location>
</feature>
<dbReference type="GO" id="GO:0032456">
    <property type="term" value="P:endocytic recycling"/>
    <property type="evidence" value="ECO:0007669"/>
    <property type="project" value="TreeGrafter"/>
</dbReference>
<sequence length="426" mass="48937">MMTPTTTAETVTENSTASHNPSFVISPVDVLRTVDQNKSQCSSLSDAENYEWAGENTDVDPDTSASVNGNNNALQPTSPPNGINRNSWLRTSLRRSPNHQDNLNSRRWGSFRQSGRRQQLGSNALASQLYRSSSFNSSGRSSTCDTTDDMYSDASLEEDVHDLHHKFQVLQQQVGVLQDSANQNDERYTRAKADNAALQARVLMLEEQLRDTEIRYEEKLQDEQRRSKELLARMEREKQLQLENASIRLQSSETECSSLKEEIARQRTRIDKFETQRQEMMDQIQDLTNDLNRSKEEMKTFKEQENRLKRDYDIQTHLLDELSKEVERLRMETRTPALPTTSPETLRLEELHEEMSALRAENSHLQEVNEELQASLLHAGLETGRMLTTGENNLAAELDIMSQDEVQKALKEQQEVNRQLRTYIEG</sequence>
<dbReference type="Gene3D" id="1.20.5.2440">
    <property type="match status" value="1"/>
</dbReference>
<dbReference type="GO" id="GO:0055038">
    <property type="term" value="C:recycling endosome membrane"/>
    <property type="evidence" value="ECO:0007669"/>
    <property type="project" value="UniProtKB-SubCell"/>
</dbReference>
<feature type="compositionally biased region" description="Polar residues" evidence="9">
    <location>
        <begin position="99"/>
        <end position="120"/>
    </location>
</feature>
<accession>V5FY36</accession>
<evidence type="ECO:0000256" key="2">
    <source>
        <dbReference type="ARBA" id="ARBA00004626"/>
    </source>
</evidence>
<evidence type="ECO:0000256" key="7">
    <source>
        <dbReference type="ARBA" id="ARBA00023136"/>
    </source>
</evidence>
<dbReference type="OrthoDB" id="418358at2759"/>
<protein>
    <submittedName>
        <fullName evidence="11">Rab11 family-interacting protein 4A</fullName>
    </submittedName>
</protein>
<feature type="coiled-coil region" evidence="8">
    <location>
        <begin position="188"/>
        <end position="375"/>
    </location>
</feature>
<dbReference type="SUPFAM" id="SSF144270">
    <property type="entry name" value="Eferin C-derminal domain-like"/>
    <property type="match status" value="1"/>
</dbReference>
<dbReference type="GO" id="GO:0030496">
    <property type="term" value="C:midbody"/>
    <property type="evidence" value="ECO:0007669"/>
    <property type="project" value="UniProtKB-SubCell"/>
</dbReference>
<keyword evidence="6 8" id="KW-0175">Coiled coil</keyword>
<evidence type="ECO:0000256" key="4">
    <source>
        <dbReference type="ARBA" id="ARBA00022448"/>
    </source>
</evidence>
<gene>
    <name evidence="11" type="primary">RFP4A</name>
</gene>
<dbReference type="InterPro" id="IPR037245">
    <property type="entry name" value="FIP-RBD_C_sf"/>
</dbReference>
<evidence type="ECO:0000256" key="1">
    <source>
        <dbReference type="ARBA" id="ARBA00004214"/>
    </source>
</evidence>
<evidence type="ECO:0000256" key="8">
    <source>
        <dbReference type="SAM" id="Coils"/>
    </source>
</evidence>
<dbReference type="PANTHER" id="PTHR15726">
    <property type="entry name" value="RAB11-FAMILY INTERACTING PROTEIN"/>
    <property type="match status" value="1"/>
</dbReference>
<evidence type="ECO:0000259" key="10">
    <source>
        <dbReference type="PROSITE" id="PS51511"/>
    </source>
</evidence>
<feature type="region of interest" description="Disordered" evidence="9">
    <location>
        <begin position="1"/>
        <end position="22"/>
    </location>
</feature>
<feature type="compositionally biased region" description="Low complexity" evidence="9">
    <location>
        <begin position="1"/>
        <end position="18"/>
    </location>
</feature>
<dbReference type="GO" id="GO:0030139">
    <property type="term" value="C:endocytic vesicle"/>
    <property type="evidence" value="ECO:0007669"/>
    <property type="project" value="TreeGrafter"/>
</dbReference>
<dbReference type="PANTHER" id="PTHR15726:SF7">
    <property type="entry name" value="NUCLEAR FALLOUT, ISOFORM J"/>
    <property type="match status" value="1"/>
</dbReference>
<dbReference type="KEGG" id="agb:108905965"/>
<evidence type="ECO:0000313" key="11">
    <source>
        <dbReference type="EMBL" id="JAB62585.1"/>
    </source>
</evidence>
<name>V5FY36_ANOGL</name>
<comment type="subcellular location">
    <subcellularLocation>
        <location evidence="2">Cleavage furrow</location>
    </subcellularLocation>
    <subcellularLocation>
        <location evidence="1">Midbody</location>
    </subcellularLocation>
    <subcellularLocation>
        <location evidence="3">Recycling endosome membrane</location>
        <topology evidence="3">Peripheral membrane protein</topology>
    </subcellularLocation>
</comment>
<dbReference type="GO" id="GO:0032154">
    <property type="term" value="C:cleavage furrow"/>
    <property type="evidence" value="ECO:0007669"/>
    <property type="project" value="UniProtKB-SubCell"/>
</dbReference>